<dbReference type="EMBL" id="CP013652">
    <property type="protein sequence ID" value="ALS21450.1"/>
    <property type="molecule type" value="Genomic_DNA"/>
</dbReference>
<evidence type="ECO:0000313" key="1">
    <source>
        <dbReference type="EMBL" id="ALS21450.1"/>
    </source>
</evidence>
<keyword evidence="2" id="KW-1185">Reference proteome</keyword>
<dbReference type="OrthoDB" id="2599887at2"/>
<dbReference type="STRING" id="162209.IJ22_10710"/>
<reference evidence="2" key="1">
    <citation type="submission" date="2015-12" db="EMBL/GenBank/DDBJ databases">
        <title>Complete genome sequences of two moderately thermophilic Paenibacillus species.</title>
        <authorList>
            <person name="Butler R.III."/>
            <person name="Wang J."/>
            <person name="Stark B.C."/>
            <person name="Pombert J.-F."/>
        </authorList>
    </citation>
    <scope>NUCLEOTIDE SEQUENCE [LARGE SCALE GENOMIC DNA]</scope>
    <source>
        <strain evidence="2">32O-Y</strain>
    </source>
</reference>
<accession>A0A0U2W7T6</accession>
<name>A0A0U2W7T6_9BACL</name>
<protein>
    <submittedName>
        <fullName evidence="1">Spore germination protein GerPE</fullName>
    </submittedName>
</protein>
<sequence>MALPVRTSVVNRVMIYNIGYASALNAGDLGDFSPVTLALAVHREIPAYHGKEGNLKAYPIFSAPLPVPRQAREVHMSTHQVSGAIHVNNVEVLAISTSSLVQIGSIISIRSESRIKHIRQLLRGLRPK</sequence>
<proteinExistence type="predicted"/>
<dbReference type="Pfam" id="PF10970">
    <property type="entry name" value="GerPE"/>
    <property type="match status" value="1"/>
</dbReference>
<dbReference type="PATRIC" id="fig|162209.4.peg.1138"/>
<organism evidence="1 2">
    <name type="scientific">Paenibacillus naphthalenovorans</name>
    <dbReference type="NCBI Taxonomy" id="162209"/>
    <lineage>
        <taxon>Bacteria</taxon>
        <taxon>Bacillati</taxon>
        <taxon>Bacillota</taxon>
        <taxon>Bacilli</taxon>
        <taxon>Bacillales</taxon>
        <taxon>Paenibacillaceae</taxon>
        <taxon>Paenibacillus</taxon>
    </lineage>
</organism>
<evidence type="ECO:0000313" key="2">
    <source>
        <dbReference type="Proteomes" id="UP000061660"/>
    </source>
</evidence>
<gene>
    <name evidence="1" type="ORF">IJ22_10710</name>
</gene>
<dbReference type="AlphaFoldDB" id="A0A0U2W7T6"/>
<dbReference type="RefSeq" id="WP_054820061.1">
    <property type="nucleotide sequence ID" value="NZ_BJCS01000028.1"/>
</dbReference>
<dbReference type="Proteomes" id="UP000061660">
    <property type="component" value="Chromosome"/>
</dbReference>
<dbReference type="InterPro" id="IPR024496">
    <property type="entry name" value="Spore_germ_GerPE"/>
</dbReference>
<dbReference type="KEGG" id="pnp:IJ22_10710"/>
<reference evidence="1 2" key="2">
    <citation type="journal article" date="2016" name="Genome Announc.">
        <title>Complete Genome Sequences of Two Interactive Moderate Thermophiles, Paenibacillus napthalenovorans 32O-Y and Paenibacillus sp. 32O-W.</title>
        <authorList>
            <person name="Butler R.R.III."/>
            <person name="Wang J."/>
            <person name="Stark B.C."/>
            <person name="Pombert J.F."/>
        </authorList>
    </citation>
    <scope>NUCLEOTIDE SEQUENCE [LARGE SCALE GENOMIC DNA]</scope>
    <source>
        <strain evidence="1 2">32O-Y</strain>
    </source>
</reference>